<protein>
    <recommendedName>
        <fullName evidence="2">Glycolipid transfer protein domain-containing protein</fullName>
    </recommendedName>
</protein>
<dbReference type="FunFam" id="1.10.3520.10:FF:000001">
    <property type="entry name" value="Pleckstrin domain-containing family A member 8"/>
    <property type="match status" value="1"/>
</dbReference>
<dbReference type="HOGENOM" id="CLU_079400_0_1_1"/>
<name>A0A0C3FE09_PILCF</name>
<dbReference type="STRING" id="765440.A0A0C3FE09"/>
<dbReference type="Gene3D" id="1.10.3520.10">
    <property type="entry name" value="Glycolipid transfer protein"/>
    <property type="match status" value="1"/>
</dbReference>
<dbReference type="AlphaFoldDB" id="A0A0C3FE09"/>
<keyword evidence="1" id="KW-0813">Transport</keyword>
<dbReference type="GO" id="GO:0016020">
    <property type="term" value="C:membrane"/>
    <property type="evidence" value="ECO:0007669"/>
    <property type="project" value="TreeGrafter"/>
</dbReference>
<dbReference type="Proteomes" id="UP000054166">
    <property type="component" value="Unassembled WGS sequence"/>
</dbReference>
<evidence type="ECO:0000313" key="4">
    <source>
        <dbReference type="Proteomes" id="UP000054166"/>
    </source>
</evidence>
<reference evidence="3 4" key="1">
    <citation type="submission" date="2014-04" db="EMBL/GenBank/DDBJ databases">
        <authorList>
            <consortium name="DOE Joint Genome Institute"/>
            <person name="Kuo A."/>
            <person name="Tarkka M."/>
            <person name="Buscot F."/>
            <person name="Kohler A."/>
            <person name="Nagy L.G."/>
            <person name="Floudas D."/>
            <person name="Copeland A."/>
            <person name="Barry K.W."/>
            <person name="Cichocki N."/>
            <person name="Veneault-Fourrey C."/>
            <person name="LaButti K."/>
            <person name="Lindquist E.A."/>
            <person name="Lipzen A."/>
            <person name="Lundell T."/>
            <person name="Morin E."/>
            <person name="Murat C."/>
            <person name="Sun H."/>
            <person name="Tunlid A."/>
            <person name="Henrissat B."/>
            <person name="Grigoriev I.V."/>
            <person name="Hibbett D.S."/>
            <person name="Martin F."/>
            <person name="Nordberg H.P."/>
            <person name="Cantor M.N."/>
            <person name="Hua S.X."/>
        </authorList>
    </citation>
    <scope>NUCLEOTIDE SEQUENCE [LARGE SCALE GENOMIC DNA]</scope>
    <source>
        <strain evidence="3 4">F 1598</strain>
    </source>
</reference>
<proteinExistence type="predicted"/>
<keyword evidence="4" id="KW-1185">Reference proteome</keyword>
<dbReference type="GO" id="GO:0005829">
    <property type="term" value="C:cytosol"/>
    <property type="evidence" value="ECO:0007669"/>
    <property type="project" value="TreeGrafter"/>
</dbReference>
<dbReference type="InterPro" id="IPR036497">
    <property type="entry name" value="GLTP_sf"/>
</dbReference>
<evidence type="ECO:0000313" key="3">
    <source>
        <dbReference type="EMBL" id="KIM78101.1"/>
    </source>
</evidence>
<dbReference type="InParanoid" id="A0A0C3FE09"/>
<dbReference type="InterPro" id="IPR014830">
    <property type="entry name" value="Glycolipid_transfer_prot_dom"/>
</dbReference>
<evidence type="ECO:0000256" key="1">
    <source>
        <dbReference type="ARBA" id="ARBA00022448"/>
    </source>
</evidence>
<gene>
    <name evidence="3" type="ORF">PILCRDRAFT_824815</name>
</gene>
<reference evidence="4" key="2">
    <citation type="submission" date="2015-01" db="EMBL/GenBank/DDBJ databases">
        <title>Evolutionary Origins and Diversification of the Mycorrhizal Mutualists.</title>
        <authorList>
            <consortium name="DOE Joint Genome Institute"/>
            <consortium name="Mycorrhizal Genomics Consortium"/>
            <person name="Kohler A."/>
            <person name="Kuo A."/>
            <person name="Nagy L.G."/>
            <person name="Floudas D."/>
            <person name="Copeland A."/>
            <person name="Barry K.W."/>
            <person name="Cichocki N."/>
            <person name="Veneault-Fourrey C."/>
            <person name="LaButti K."/>
            <person name="Lindquist E.A."/>
            <person name="Lipzen A."/>
            <person name="Lundell T."/>
            <person name="Morin E."/>
            <person name="Murat C."/>
            <person name="Riley R."/>
            <person name="Ohm R."/>
            <person name="Sun H."/>
            <person name="Tunlid A."/>
            <person name="Henrissat B."/>
            <person name="Grigoriev I.V."/>
            <person name="Hibbett D.S."/>
            <person name="Martin F."/>
        </authorList>
    </citation>
    <scope>NUCLEOTIDE SEQUENCE [LARGE SCALE GENOMIC DNA]</scope>
    <source>
        <strain evidence="4">F 1598</strain>
    </source>
</reference>
<dbReference type="Pfam" id="PF08718">
    <property type="entry name" value="GLTP"/>
    <property type="match status" value="1"/>
</dbReference>
<sequence>MAPHFETAKSFADVPITREGVDTETFLEASDGLVQMFELLGSGVFGFVQNDIRSNVAGVRERYKAATEDSVTLEQLVRVENEGGSRVATACLIRLVRGLAFTCSALMHMQKDPSAELYVCFKRSYDEVLKHHHSFLIRSVVTVAIRAVPYRHDFYQRIAQGGSTEKLDIELAKWLAGLDVIVKRISAFVDEGNYGKV</sequence>
<accession>A0A0C3FE09</accession>
<feature type="domain" description="Glycolipid transfer protein" evidence="2">
    <location>
        <begin position="21"/>
        <end position="159"/>
    </location>
</feature>
<dbReference type="PANTHER" id="PTHR10219">
    <property type="entry name" value="GLYCOLIPID TRANSFER PROTEIN-RELATED"/>
    <property type="match status" value="1"/>
</dbReference>
<dbReference type="GO" id="GO:1902387">
    <property type="term" value="F:ceramide 1-phosphate binding"/>
    <property type="evidence" value="ECO:0007669"/>
    <property type="project" value="TreeGrafter"/>
</dbReference>
<evidence type="ECO:0000259" key="2">
    <source>
        <dbReference type="Pfam" id="PF08718"/>
    </source>
</evidence>
<dbReference type="EMBL" id="KN833019">
    <property type="protein sequence ID" value="KIM78101.1"/>
    <property type="molecule type" value="Genomic_DNA"/>
</dbReference>
<dbReference type="PANTHER" id="PTHR10219:SF25">
    <property type="entry name" value="PLECKSTRIN HOMOLOGY DOMAIN-CONTAINING FAMILY A MEMBER 8"/>
    <property type="match status" value="1"/>
</dbReference>
<dbReference type="OrthoDB" id="205255at2759"/>
<organism evidence="3 4">
    <name type="scientific">Piloderma croceum (strain F 1598)</name>
    <dbReference type="NCBI Taxonomy" id="765440"/>
    <lineage>
        <taxon>Eukaryota</taxon>
        <taxon>Fungi</taxon>
        <taxon>Dikarya</taxon>
        <taxon>Basidiomycota</taxon>
        <taxon>Agaricomycotina</taxon>
        <taxon>Agaricomycetes</taxon>
        <taxon>Agaricomycetidae</taxon>
        <taxon>Atheliales</taxon>
        <taxon>Atheliaceae</taxon>
        <taxon>Piloderma</taxon>
    </lineage>
</organism>
<dbReference type="GO" id="GO:1902388">
    <property type="term" value="F:ceramide 1-phosphate transfer activity"/>
    <property type="evidence" value="ECO:0007669"/>
    <property type="project" value="TreeGrafter"/>
</dbReference>
<dbReference type="SUPFAM" id="SSF110004">
    <property type="entry name" value="Glycolipid transfer protein, GLTP"/>
    <property type="match status" value="1"/>
</dbReference>